<feature type="binding site" description="covalent" evidence="14">
    <location>
        <position position="74"/>
    </location>
    <ligand>
        <name>heme c</name>
        <dbReference type="ChEBI" id="CHEBI:61717"/>
    </ligand>
</feature>
<dbReference type="InterPro" id="IPR002326">
    <property type="entry name" value="Cyt_c1"/>
</dbReference>
<dbReference type="PROSITE" id="PS51257">
    <property type="entry name" value="PROKAR_LIPOPROTEIN"/>
    <property type="match status" value="1"/>
</dbReference>
<evidence type="ECO:0000256" key="12">
    <source>
        <dbReference type="ARBA" id="ARBA00023128"/>
    </source>
</evidence>
<keyword evidence="3" id="KW-0813">Transport</keyword>
<evidence type="ECO:0000313" key="17">
    <source>
        <dbReference type="Proteomes" id="UP000789595"/>
    </source>
</evidence>
<dbReference type="GO" id="GO:0006122">
    <property type="term" value="P:mitochondrial electron transport, ubiquinol to cytochrome c"/>
    <property type="evidence" value="ECO:0007669"/>
    <property type="project" value="TreeGrafter"/>
</dbReference>
<keyword evidence="8" id="KW-0999">Mitochondrion inner membrane</keyword>
<dbReference type="GO" id="GO:0005743">
    <property type="term" value="C:mitochondrial inner membrane"/>
    <property type="evidence" value="ECO:0007669"/>
    <property type="project" value="UniProtKB-SubCell"/>
</dbReference>
<keyword evidence="10" id="KW-1133">Transmembrane helix</keyword>
<dbReference type="Pfam" id="PF02167">
    <property type="entry name" value="Cytochrom_C1"/>
    <property type="match status" value="1"/>
</dbReference>
<dbReference type="SUPFAM" id="SSF46626">
    <property type="entry name" value="Cytochrome c"/>
    <property type="match status" value="1"/>
</dbReference>
<gene>
    <name evidence="16" type="ORF">PECAL_1P31610</name>
</gene>
<name>A0A8J2WYD8_9STRA</name>
<dbReference type="FunFam" id="1.10.760.10:FF:000002">
    <property type="entry name" value="Cytochrome c1, heme protein"/>
    <property type="match status" value="1"/>
</dbReference>
<keyword evidence="6" id="KW-0812">Transmembrane</keyword>
<evidence type="ECO:0000256" key="6">
    <source>
        <dbReference type="ARBA" id="ARBA00022692"/>
    </source>
</evidence>
<accession>A0A8J2WYD8</accession>
<evidence type="ECO:0000256" key="4">
    <source>
        <dbReference type="ARBA" id="ARBA00022617"/>
    </source>
</evidence>
<dbReference type="GO" id="GO:0020037">
    <property type="term" value="F:heme binding"/>
    <property type="evidence" value="ECO:0007669"/>
    <property type="project" value="InterPro"/>
</dbReference>
<dbReference type="Gene3D" id="1.10.760.10">
    <property type="entry name" value="Cytochrome c-like domain"/>
    <property type="match status" value="1"/>
</dbReference>
<evidence type="ECO:0000256" key="14">
    <source>
        <dbReference type="PIRSR" id="PIRSR602326-1"/>
    </source>
</evidence>
<dbReference type="PRINTS" id="PR00603">
    <property type="entry name" value="CYTOCHROMEC1"/>
</dbReference>
<feature type="binding site" description="covalent" evidence="14">
    <location>
        <position position="70"/>
    </location>
    <ligand>
        <name>heme c</name>
        <dbReference type="ChEBI" id="CHEBI:61717"/>
    </ligand>
</feature>
<feature type="domain" description="Cytochrome c" evidence="15">
    <location>
        <begin position="57"/>
        <end position="228"/>
    </location>
</feature>
<dbReference type="SUPFAM" id="SSF81496">
    <property type="entry name" value="Cytochrome c1 subunit of cytochrome bc1 complex (Ubiquinol-cytochrome c reductase), transmembrane anchor"/>
    <property type="match status" value="1"/>
</dbReference>
<evidence type="ECO:0000313" key="16">
    <source>
        <dbReference type="EMBL" id="CAH0366656.1"/>
    </source>
</evidence>
<dbReference type="InterPro" id="IPR009056">
    <property type="entry name" value="Cyt_c-like_dom"/>
</dbReference>
<evidence type="ECO:0000256" key="8">
    <source>
        <dbReference type="ARBA" id="ARBA00022792"/>
    </source>
</evidence>
<sequence length="273" mass="29515">MWAARQAARTLSQAARPIGAAATAVAAGAVASCNEDHIGAQELHWSNHGALAALDAKSVRRGFQVYKEVCASCHSVERLAFRNLVEYGAWSEEEVKAMAEEVEIVDGPNDEGEMFERPGKLSDYMPGPYANEEAGRAANNGALPPDLSLIVKARHGGADYIFSLLSGYCEAPAGKAMLPGLYYNPYFAGGAIGMPAPLMDEQVEYPDGTPATVSQMAKDVAVFLAWVAEPEHDERKKGGFRWITALGLAALVAGYTKRFRWANLKARKITYQF</sequence>
<evidence type="ECO:0000259" key="15">
    <source>
        <dbReference type="PROSITE" id="PS51007"/>
    </source>
</evidence>
<comment type="cofactor">
    <cofactor evidence="14">
        <name>heme c</name>
        <dbReference type="ChEBI" id="CHEBI:61717"/>
    </cofactor>
    <text evidence="14">Binds 1 heme c group covalently per subunit.</text>
</comment>
<protein>
    <recommendedName>
        <fullName evidence="15">Cytochrome c domain-containing protein</fullName>
    </recommendedName>
</protein>
<keyword evidence="17" id="KW-1185">Reference proteome</keyword>
<dbReference type="EMBL" id="CAKKNE010000001">
    <property type="protein sequence ID" value="CAH0366656.1"/>
    <property type="molecule type" value="Genomic_DNA"/>
</dbReference>
<organism evidence="16 17">
    <name type="scientific">Pelagomonas calceolata</name>
    <dbReference type="NCBI Taxonomy" id="35677"/>
    <lineage>
        <taxon>Eukaryota</taxon>
        <taxon>Sar</taxon>
        <taxon>Stramenopiles</taxon>
        <taxon>Ochrophyta</taxon>
        <taxon>Pelagophyceae</taxon>
        <taxon>Pelagomonadales</taxon>
        <taxon>Pelagomonadaceae</taxon>
        <taxon>Pelagomonas</taxon>
    </lineage>
</organism>
<keyword evidence="11 14" id="KW-0408">Iron</keyword>
<dbReference type="PANTHER" id="PTHR10266:SF3">
    <property type="entry name" value="CYTOCHROME C1, HEME PROTEIN, MITOCHONDRIAL"/>
    <property type="match status" value="1"/>
</dbReference>
<evidence type="ECO:0000256" key="11">
    <source>
        <dbReference type="ARBA" id="ARBA00023004"/>
    </source>
</evidence>
<dbReference type="PROSITE" id="PS51007">
    <property type="entry name" value="CYTC"/>
    <property type="match status" value="1"/>
</dbReference>
<keyword evidence="4 14" id="KW-0349">Heme</keyword>
<dbReference type="GO" id="GO:0009055">
    <property type="term" value="F:electron transfer activity"/>
    <property type="evidence" value="ECO:0007669"/>
    <property type="project" value="InterPro"/>
</dbReference>
<dbReference type="Proteomes" id="UP000789595">
    <property type="component" value="Unassembled WGS sequence"/>
</dbReference>
<evidence type="ECO:0000256" key="10">
    <source>
        <dbReference type="ARBA" id="ARBA00022989"/>
    </source>
</evidence>
<proteinExistence type="inferred from homology"/>
<dbReference type="OrthoDB" id="5925at2759"/>
<dbReference type="InterPro" id="IPR021157">
    <property type="entry name" value="Cyt_c1_TM_anchor_C"/>
</dbReference>
<dbReference type="AlphaFoldDB" id="A0A8J2WYD8"/>
<evidence type="ECO:0000256" key="5">
    <source>
        <dbReference type="ARBA" id="ARBA00022660"/>
    </source>
</evidence>
<dbReference type="PANTHER" id="PTHR10266">
    <property type="entry name" value="CYTOCHROME C1"/>
    <property type="match status" value="1"/>
</dbReference>
<evidence type="ECO:0000256" key="3">
    <source>
        <dbReference type="ARBA" id="ARBA00022448"/>
    </source>
</evidence>
<feature type="binding site" description="covalent" evidence="14">
    <location>
        <position position="73"/>
    </location>
    <ligand>
        <name>heme c</name>
        <dbReference type="ChEBI" id="CHEBI:61717"/>
    </ligand>
</feature>
<comment type="subcellular location">
    <subcellularLocation>
        <location evidence="1">Mitochondrion inner membrane</location>
    </subcellularLocation>
</comment>
<dbReference type="GO" id="GO:0046872">
    <property type="term" value="F:metal ion binding"/>
    <property type="evidence" value="ECO:0007669"/>
    <property type="project" value="UniProtKB-KW"/>
</dbReference>
<keyword evidence="9" id="KW-0249">Electron transport</keyword>
<dbReference type="InterPro" id="IPR036909">
    <property type="entry name" value="Cyt_c-like_dom_sf"/>
</dbReference>
<feature type="binding site" description="covalent" evidence="14">
    <location>
        <position position="194"/>
    </location>
    <ligand>
        <name>heme c</name>
        <dbReference type="ChEBI" id="CHEBI:61717"/>
    </ligand>
</feature>
<dbReference type="Gene3D" id="1.20.5.100">
    <property type="entry name" value="Cytochrome c1, transmembrane anchor, C-terminal"/>
    <property type="match status" value="1"/>
</dbReference>
<reference evidence="16" key="1">
    <citation type="submission" date="2021-11" db="EMBL/GenBank/DDBJ databases">
        <authorList>
            <consortium name="Genoscope - CEA"/>
            <person name="William W."/>
        </authorList>
    </citation>
    <scope>NUCLEOTIDE SEQUENCE</scope>
</reference>
<evidence type="ECO:0000256" key="7">
    <source>
        <dbReference type="ARBA" id="ARBA00022723"/>
    </source>
</evidence>
<dbReference type="FunFam" id="1.20.5.100:FF:000003">
    <property type="entry name" value="Cytochrome c1, heme protein, mitochondrial"/>
    <property type="match status" value="1"/>
</dbReference>
<evidence type="ECO:0000256" key="1">
    <source>
        <dbReference type="ARBA" id="ARBA00004273"/>
    </source>
</evidence>
<evidence type="ECO:0000256" key="13">
    <source>
        <dbReference type="ARBA" id="ARBA00023136"/>
    </source>
</evidence>
<keyword evidence="7 14" id="KW-0479">Metal-binding</keyword>
<keyword evidence="12" id="KW-0496">Mitochondrion</keyword>
<keyword evidence="13" id="KW-0472">Membrane</keyword>
<evidence type="ECO:0000256" key="9">
    <source>
        <dbReference type="ARBA" id="ARBA00022982"/>
    </source>
</evidence>
<evidence type="ECO:0000256" key="2">
    <source>
        <dbReference type="ARBA" id="ARBA00006488"/>
    </source>
</evidence>
<comment type="similarity">
    <text evidence="2">Belongs to the cytochrome c family.</text>
</comment>
<keyword evidence="5" id="KW-0679">Respiratory chain</keyword>
<comment type="caution">
    <text evidence="16">The sequence shown here is derived from an EMBL/GenBank/DDBJ whole genome shotgun (WGS) entry which is preliminary data.</text>
</comment>